<organism evidence="2 3">
    <name type="scientific">Monilinia vaccinii-corymbosi</name>
    <dbReference type="NCBI Taxonomy" id="61207"/>
    <lineage>
        <taxon>Eukaryota</taxon>
        <taxon>Fungi</taxon>
        <taxon>Dikarya</taxon>
        <taxon>Ascomycota</taxon>
        <taxon>Pezizomycotina</taxon>
        <taxon>Leotiomycetes</taxon>
        <taxon>Helotiales</taxon>
        <taxon>Sclerotiniaceae</taxon>
        <taxon>Monilinia</taxon>
    </lineage>
</organism>
<feature type="compositionally biased region" description="Basic and acidic residues" evidence="1">
    <location>
        <begin position="46"/>
        <end position="63"/>
    </location>
</feature>
<protein>
    <submittedName>
        <fullName evidence="2">Uncharacterized protein</fullName>
    </submittedName>
</protein>
<reference evidence="2" key="1">
    <citation type="submission" date="2020-10" db="EMBL/GenBank/DDBJ databases">
        <title>Genome Sequence of Monilinia vaccinii-corymbosi Sheds Light on Mummy Berry Disease Infection of Blueberry and Mating Type.</title>
        <authorList>
            <person name="Yow A.G."/>
            <person name="Zhang Y."/>
            <person name="Bansal K."/>
            <person name="Eacker S.M."/>
            <person name="Sullivan S."/>
            <person name="Liachko I."/>
            <person name="Cubeta M.A."/>
            <person name="Rollins J.A."/>
            <person name="Ashrafi H."/>
        </authorList>
    </citation>
    <scope>NUCLEOTIDE SEQUENCE</scope>
    <source>
        <strain evidence="2">RL-1</strain>
    </source>
</reference>
<keyword evidence="3" id="KW-1185">Reference proteome</keyword>
<feature type="region of interest" description="Disordered" evidence="1">
    <location>
        <begin position="1"/>
        <end position="112"/>
    </location>
</feature>
<evidence type="ECO:0000256" key="1">
    <source>
        <dbReference type="SAM" id="MobiDB-lite"/>
    </source>
</evidence>
<feature type="compositionally biased region" description="Low complexity" evidence="1">
    <location>
        <begin position="90"/>
        <end position="103"/>
    </location>
</feature>
<name>A0A8A3P1X4_9HELO</name>
<evidence type="ECO:0000313" key="2">
    <source>
        <dbReference type="EMBL" id="QSZ30470.1"/>
    </source>
</evidence>
<gene>
    <name evidence="2" type="ORF">DSL72_000024</name>
</gene>
<proteinExistence type="predicted"/>
<accession>A0A8A3P1X4</accession>
<dbReference type="AlphaFoldDB" id="A0A8A3P1X4"/>
<dbReference type="EMBL" id="CP063406">
    <property type="protein sequence ID" value="QSZ30470.1"/>
    <property type="molecule type" value="Genomic_DNA"/>
</dbReference>
<feature type="compositionally biased region" description="Polar residues" evidence="1">
    <location>
        <begin position="1"/>
        <end position="18"/>
    </location>
</feature>
<dbReference type="OrthoDB" id="4497018at2759"/>
<feature type="compositionally biased region" description="Polar residues" evidence="1">
    <location>
        <begin position="25"/>
        <end position="44"/>
    </location>
</feature>
<evidence type="ECO:0000313" key="3">
    <source>
        <dbReference type="Proteomes" id="UP000672032"/>
    </source>
</evidence>
<feature type="compositionally biased region" description="Low complexity" evidence="1">
    <location>
        <begin position="64"/>
        <end position="82"/>
    </location>
</feature>
<sequence>MSSFIKKQCKSISHQISQAGPVRTLSRNKPSAQISPSGISNVDKITQGDHKFQVSHQSKKEPSENISSQPSSKSNGSNTPSSEPTKPKNSPTESSSGSLESTTIHASISNTTSVSHLTNTVVGTTKSNKNGPDEKYQINSHLLFEHSFPGHTFISVHLQRLQHGVYSDANLHTQHTMHVTFVALSIVFHPSTPAHRFESAVIDIRVKDQGGNLRFLKYAPHQAYGRISTESLKWNFQLGASVGVTQGPAKLCVSPSISEEKSKVVGTMMKIQASTRSTFSHSTRRPDTLLHFSLEENIQQESGLPRELTFVFLLERPSKKQHPPVHTFHSSSRIKTLEHRVQEKLKGLGDMNEGKETEECMRYEYQDLAGERKGARERLDADFEGVFGEVEFEICVEPRVSGTLKLPSIGPHTETATVAGEVGQKFPTEGTLDSVGKIEHPEVMVDGLYNFAKMGGAFEEQVSFPGASVGSRVPDVGGGGDKR</sequence>
<dbReference type="Proteomes" id="UP000672032">
    <property type="component" value="Chromosome 2"/>
</dbReference>